<dbReference type="GO" id="GO:0006392">
    <property type="term" value="P:transcription elongation by mitochondrial RNA polymerase"/>
    <property type="evidence" value="ECO:0007669"/>
    <property type="project" value="InterPro"/>
</dbReference>
<dbReference type="GO" id="GO:0030337">
    <property type="term" value="F:DNA polymerase processivity factor activity"/>
    <property type="evidence" value="ECO:0007669"/>
    <property type="project" value="TreeGrafter"/>
</dbReference>
<dbReference type="AlphaFoldDB" id="A0A3Q0FWR0"/>
<dbReference type="GO" id="GO:0042645">
    <property type="term" value="C:mitochondrial nucleoid"/>
    <property type="evidence" value="ECO:0007669"/>
    <property type="project" value="UniProtKB-SubCell"/>
</dbReference>
<proteinExistence type="inferred from homology"/>
<keyword evidence="7" id="KW-0804">Transcription</keyword>
<evidence type="ECO:0000256" key="10">
    <source>
        <dbReference type="SAM" id="MobiDB-lite"/>
    </source>
</evidence>
<dbReference type="InterPro" id="IPR039150">
    <property type="entry name" value="TEFM"/>
</dbReference>
<dbReference type="PANTHER" id="PTHR21053">
    <property type="entry name" value="TRANSCRIPTION ELONGATION FACTOR, MITOCHONDRIAL"/>
    <property type="match status" value="1"/>
</dbReference>
<dbReference type="PANTHER" id="PTHR21053:SF2">
    <property type="entry name" value="TRANSCRIPTION ELONGATION FACTOR, MITOCHONDRIAL"/>
    <property type="match status" value="1"/>
</dbReference>
<keyword evidence="12" id="KW-0648">Protein biosynthesis</keyword>
<sequence length="402" mass="45427">MQQRELEFLLPHLYLYKIMLPEVKPEGFDPADFRKVAMNPRAIQTDEYSEFRPLPLSPGSFLLRLGAAASWLQPLRCRAGLKTLGPALQQDRPRAPATDGSTERPEKPLGALFSSEQQAAVLQAFNAASEEELAAIGELHGTRPADIIEYRLQHGPFGDLPSLLNVPFLQRDTLVKACNFILDSSEETERRKGKMKGAKLSRRFFKPKIKNVEALSSIVSIVFGPRKIAWAHVDRSLAVHSWQQKKFTFMKGTYQPAMYLENISSVVSKLPKADVYVLEKKVLSTKNINMFPIILHLRTIEAMLYTLLHKTLMLDVQNQIISMPRTAVGKHFGLMVGDFRSSGMDLVKQLLLESATQEQPRISFPLNKVEVYRSLLSSVAQNREEEMCDSLLQALAFYELLI</sequence>
<evidence type="ECO:0000256" key="2">
    <source>
        <dbReference type="ARBA" id="ARBA00009086"/>
    </source>
</evidence>
<gene>
    <name evidence="12" type="primary">TEFM</name>
</gene>
<evidence type="ECO:0000313" key="12">
    <source>
        <dbReference type="RefSeq" id="XP_025052021.1"/>
    </source>
</evidence>
<dbReference type="GO" id="GO:0003746">
    <property type="term" value="F:translation elongation factor activity"/>
    <property type="evidence" value="ECO:0007669"/>
    <property type="project" value="UniProtKB-KW"/>
</dbReference>
<accession>A0A3Q0FWR0</accession>
<dbReference type="Proteomes" id="UP000189705">
    <property type="component" value="Unplaced"/>
</dbReference>
<reference evidence="12" key="1">
    <citation type="submission" date="2025-08" db="UniProtKB">
        <authorList>
            <consortium name="RefSeq"/>
        </authorList>
    </citation>
    <scope>IDENTIFICATION</scope>
</reference>
<dbReference type="SUPFAM" id="SSF47781">
    <property type="entry name" value="RuvA domain 2-like"/>
    <property type="match status" value="1"/>
</dbReference>
<keyword evidence="4" id="KW-0809">Transit peptide</keyword>
<dbReference type="KEGG" id="asn:102368494"/>
<keyword evidence="8" id="KW-1135">Mitochondrion nucleoid</keyword>
<evidence type="ECO:0000256" key="8">
    <source>
        <dbReference type="ARBA" id="ARBA00023271"/>
    </source>
</evidence>
<evidence type="ECO:0000256" key="3">
    <source>
        <dbReference type="ARBA" id="ARBA00017000"/>
    </source>
</evidence>
<keyword evidence="5" id="KW-0805">Transcription regulation</keyword>
<dbReference type="GeneID" id="102368494"/>
<evidence type="ECO:0000256" key="7">
    <source>
        <dbReference type="ARBA" id="ARBA00023163"/>
    </source>
</evidence>
<comment type="similarity">
    <text evidence="2">Belongs to the TEFM family.</text>
</comment>
<comment type="subcellular location">
    <subcellularLocation>
        <location evidence="1">Mitochondrion matrix</location>
        <location evidence="1">Mitochondrion nucleoid</location>
    </subcellularLocation>
</comment>
<evidence type="ECO:0000256" key="4">
    <source>
        <dbReference type="ARBA" id="ARBA00022946"/>
    </source>
</evidence>
<dbReference type="InterPro" id="IPR010994">
    <property type="entry name" value="RuvA_2-like"/>
</dbReference>
<keyword evidence="11" id="KW-1185">Reference proteome</keyword>
<evidence type="ECO:0000256" key="5">
    <source>
        <dbReference type="ARBA" id="ARBA00023015"/>
    </source>
</evidence>
<evidence type="ECO:0000256" key="9">
    <source>
        <dbReference type="ARBA" id="ARBA00025262"/>
    </source>
</evidence>
<protein>
    <recommendedName>
        <fullName evidence="3">Transcription elongation factor, mitochondrial</fullName>
    </recommendedName>
</protein>
<name>A0A3Q0FWR0_ALLSI</name>
<evidence type="ECO:0000313" key="11">
    <source>
        <dbReference type="Proteomes" id="UP000189705"/>
    </source>
</evidence>
<dbReference type="RefSeq" id="XP_025052021.1">
    <property type="nucleotide sequence ID" value="XM_025196236.1"/>
</dbReference>
<dbReference type="InParanoid" id="A0A3Q0FWR0"/>
<feature type="region of interest" description="Disordered" evidence="10">
    <location>
        <begin position="86"/>
        <end position="108"/>
    </location>
</feature>
<comment type="function">
    <text evidence="9">Transcription elongation factor which increases mitochondrial RNA polymerase processivity. Regulates transcription of the mitochondrial genome, including genes important for the oxidative phosphorylation machinery.</text>
</comment>
<evidence type="ECO:0000256" key="6">
    <source>
        <dbReference type="ARBA" id="ARBA00023128"/>
    </source>
</evidence>
<keyword evidence="12" id="KW-0251">Elongation factor</keyword>
<keyword evidence="6" id="KW-0496">Mitochondrion</keyword>
<dbReference type="Gene3D" id="3.30.420.10">
    <property type="entry name" value="Ribonuclease H-like superfamily/Ribonuclease H"/>
    <property type="match status" value="1"/>
</dbReference>
<evidence type="ECO:0000256" key="1">
    <source>
        <dbReference type="ARBA" id="ARBA00004436"/>
    </source>
</evidence>
<dbReference type="GO" id="GO:0003676">
    <property type="term" value="F:nucleic acid binding"/>
    <property type="evidence" value="ECO:0007669"/>
    <property type="project" value="InterPro"/>
</dbReference>
<dbReference type="STRING" id="38654.A0A3Q0FWR0"/>
<dbReference type="InterPro" id="IPR036397">
    <property type="entry name" value="RNaseH_sf"/>
</dbReference>
<organism evidence="11 12">
    <name type="scientific">Alligator sinensis</name>
    <name type="common">Chinese alligator</name>
    <dbReference type="NCBI Taxonomy" id="38654"/>
    <lineage>
        <taxon>Eukaryota</taxon>
        <taxon>Metazoa</taxon>
        <taxon>Chordata</taxon>
        <taxon>Craniata</taxon>
        <taxon>Vertebrata</taxon>
        <taxon>Euteleostomi</taxon>
        <taxon>Archelosauria</taxon>
        <taxon>Archosauria</taxon>
        <taxon>Crocodylia</taxon>
        <taxon>Alligatoridae</taxon>
        <taxon>Alligatorinae</taxon>
        <taxon>Alligator</taxon>
    </lineage>
</organism>
<dbReference type="CTD" id="79736"/>